<feature type="region of interest" description="Disordered" evidence="1">
    <location>
        <begin position="52"/>
        <end position="74"/>
    </location>
</feature>
<keyword evidence="3" id="KW-1185">Reference proteome</keyword>
<sequence>MIRARVAAVVDGDLAAADVVATVFVMNDGGRFHRRNLLAEARRHLVLVLRSRRRDHGGRQNRGRHHLHALPRHQ</sequence>
<name>A0A918F564_9ACTN</name>
<dbReference type="EMBL" id="BMTU01000022">
    <property type="protein sequence ID" value="GGR08842.1"/>
    <property type="molecule type" value="Genomic_DNA"/>
</dbReference>
<reference evidence="2" key="1">
    <citation type="journal article" date="2014" name="Int. J. Syst. Evol. Microbiol.">
        <title>Complete genome sequence of Corynebacterium casei LMG S-19264T (=DSM 44701T), isolated from a smear-ripened cheese.</title>
        <authorList>
            <consortium name="US DOE Joint Genome Institute (JGI-PGF)"/>
            <person name="Walter F."/>
            <person name="Albersmeier A."/>
            <person name="Kalinowski J."/>
            <person name="Ruckert C."/>
        </authorList>
    </citation>
    <scope>NUCLEOTIDE SEQUENCE</scope>
    <source>
        <strain evidence="2">JCM 4403</strain>
    </source>
</reference>
<proteinExistence type="predicted"/>
<evidence type="ECO:0000313" key="2">
    <source>
        <dbReference type="EMBL" id="GGR08842.1"/>
    </source>
</evidence>
<organism evidence="2 3">
    <name type="scientific">Streptomyces pilosus</name>
    <dbReference type="NCBI Taxonomy" id="28893"/>
    <lineage>
        <taxon>Bacteria</taxon>
        <taxon>Bacillati</taxon>
        <taxon>Actinomycetota</taxon>
        <taxon>Actinomycetes</taxon>
        <taxon>Kitasatosporales</taxon>
        <taxon>Streptomycetaceae</taxon>
        <taxon>Streptomyces</taxon>
    </lineage>
</organism>
<reference evidence="2" key="2">
    <citation type="submission" date="2020-09" db="EMBL/GenBank/DDBJ databases">
        <authorList>
            <person name="Sun Q."/>
            <person name="Ohkuma M."/>
        </authorList>
    </citation>
    <scope>NUCLEOTIDE SEQUENCE</scope>
    <source>
        <strain evidence="2">JCM 4403</strain>
    </source>
</reference>
<gene>
    <name evidence="2" type="ORF">GCM10010280_65790</name>
</gene>
<dbReference type="Proteomes" id="UP000656732">
    <property type="component" value="Unassembled WGS sequence"/>
</dbReference>
<dbReference type="AlphaFoldDB" id="A0A918F564"/>
<protein>
    <submittedName>
        <fullName evidence="2">Uncharacterized protein</fullName>
    </submittedName>
</protein>
<accession>A0A918F564</accession>
<evidence type="ECO:0000256" key="1">
    <source>
        <dbReference type="SAM" id="MobiDB-lite"/>
    </source>
</evidence>
<comment type="caution">
    <text evidence="2">The sequence shown here is derived from an EMBL/GenBank/DDBJ whole genome shotgun (WGS) entry which is preliminary data.</text>
</comment>
<evidence type="ECO:0000313" key="3">
    <source>
        <dbReference type="Proteomes" id="UP000656732"/>
    </source>
</evidence>